<proteinExistence type="inferred from homology"/>
<dbReference type="eggNOG" id="COG0834">
    <property type="taxonomic scope" value="Bacteria"/>
</dbReference>
<keyword evidence="2 3" id="KW-0732">Signal</keyword>
<dbReference type="InterPro" id="IPR001638">
    <property type="entry name" value="Solute-binding_3/MltF_N"/>
</dbReference>
<dbReference type="GO" id="GO:0051470">
    <property type="term" value="P:ectoine transmembrane transport"/>
    <property type="evidence" value="ECO:0007669"/>
    <property type="project" value="InterPro"/>
</dbReference>
<reference evidence="5 6" key="1">
    <citation type="journal article" date="2013" name="Genome Announc.">
        <title>Draft genome sequence of the moderately halophilic gammaproteobacterium Halomonas anticariensis FP35.</title>
        <authorList>
            <person name="Tahrioui A."/>
            <person name="Quesada E."/>
            <person name="Llamas I."/>
        </authorList>
    </citation>
    <scope>NUCLEOTIDE SEQUENCE [LARGE SCALE GENOMIC DNA]</scope>
    <source>
        <strain evidence="6">DSM 16096 / CECT 5854 / LMG 22089 / FP35</strain>
    </source>
</reference>
<organism evidence="5 6">
    <name type="scientific">Litchfieldella anticariensis (strain DSM 16096 / CECT 5854 / CIP 108499 / LMG 22089 / FP35)</name>
    <name type="common">Halomonas anticariensis</name>
    <dbReference type="NCBI Taxonomy" id="1121939"/>
    <lineage>
        <taxon>Bacteria</taxon>
        <taxon>Pseudomonadati</taxon>
        <taxon>Pseudomonadota</taxon>
        <taxon>Gammaproteobacteria</taxon>
        <taxon>Oceanospirillales</taxon>
        <taxon>Halomonadaceae</taxon>
        <taxon>Litchfieldella</taxon>
    </lineage>
</organism>
<feature type="signal peptide" evidence="3">
    <location>
        <begin position="1"/>
        <end position="28"/>
    </location>
</feature>
<dbReference type="AlphaFoldDB" id="S2L9Q5"/>
<feature type="domain" description="Solute-binding protein family 3/N-terminal" evidence="4">
    <location>
        <begin position="39"/>
        <end position="267"/>
    </location>
</feature>
<accession>S2L9Q5</accession>
<dbReference type="InterPro" id="IPR014337">
    <property type="entry name" value="Ectoine_EhuB"/>
</dbReference>
<comment type="caution">
    <text evidence="5">The sequence shown here is derived from an EMBL/GenBank/DDBJ whole genome shotgun (WGS) entry which is preliminary data.</text>
</comment>
<keyword evidence="6" id="KW-1185">Reference proteome</keyword>
<dbReference type="PATRIC" id="fig|1121939.11.peg.880"/>
<dbReference type="STRING" id="1121939.L861_04665"/>
<evidence type="ECO:0000256" key="2">
    <source>
        <dbReference type="ARBA" id="ARBA00022729"/>
    </source>
</evidence>
<dbReference type="GO" id="GO:0033294">
    <property type="term" value="F:ectoine binding"/>
    <property type="evidence" value="ECO:0007669"/>
    <property type="project" value="InterPro"/>
</dbReference>
<evidence type="ECO:0000256" key="1">
    <source>
        <dbReference type="ARBA" id="ARBA00010333"/>
    </source>
</evidence>
<dbReference type="Proteomes" id="UP000014463">
    <property type="component" value="Unassembled WGS sequence"/>
</dbReference>
<dbReference type="EMBL" id="ASTJ01000011">
    <property type="protein sequence ID" value="EPC04619.1"/>
    <property type="molecule type" value="Genomic_DNA"/>
</dbReference>
<dbReference type="Pfam" id="PF00497">
    <property type="entry name" value="SBP_bac_3"/>
    <property type="match status" value="1"/>
</dbReference>
<dbReference type="RefSeq" id="WP_016415361.1">
    <property type="nucleotide sequence ID" value="NZ_AUAB01000001.1"/>
</dbReference>
<dbReference type="NCBIfam" id="TIGR02995">
    <property type="entry name" value="ectoine_ehuB"/>
    <property type="match status" value="1"/>
</dbReference>
<sequence>MPYHTKKRTAQVSGTILLSILCSTAVNAATLEEIREQGSIRIAVADEPPYGYLNENGEAKGVGPDVAKPLIEALEIDSIEWVSTTFGDLIPGLQEGRFDMVAAEMAILPERCQKVIYSEPTTSYGEGLLVAASNPQEIHSYSDFAERDDIKVAVLGGADQREILQALGVPESQMVIIDNNADAVEAITSGRADAYAATGLTVSDLEGRDPQLEVTSNFVDPVINGEEVRSWGGFTFPKDAESLRDAVNRELARYKNTEAWEQTLTAYGFTQDDLLNSFKYTTEQLCNK</sequence>
<comment type="similarity">
    <text evidence="1">Belongs to the bacterial solute-binding protein 3 family.</text>
</comment>
<evidence type="ECO:0000313" key="5">
    <source>
        <dbReference type="EMBL" id="EPC04619.1"/>
    </source>
</evidence>
<dbReference type="OrthoDB" id="9768183at2"/>
<dbReference type="PANTHER" id="PTHR35936:SF17">
    <property type="entry name" value="ARGININE-BINDING EXTRACELLULAR PROTEIN ARTP"/>
    <property type="match status" value="1"/>
</dbReference>
<dbReference type="CDD" id="cd01002">
    <property type="entry name" value="PBP2_Ehub_like"/>
    <property type="match status" value="1"/>
</dbReference>
<evidence type="ECO:0000313" key="6">
    <source>
        <dbReference type="Proteomes" id="UP000014463"/>
    </source>
</evidence>
<evidence type="ECO:0000256" key="3">
    <source>
        <dbReference type="SAM" id="SignalP"/>
    </source>
</evidence>
<dbReference type="SMART" id="SM00062">
    <property type="entry name" value="PBPb"/>
    <property type="match status" value="1"/>
</dbReference>
<dbReference type="PANTHER" id="PTHR35936">
    <property type="entry name" value="MEMBRANE-BOUND LYTIC MUREIN TRANSGLYCOSYLASE F"/>
    <property type="match status" value="1"/>
</dbReference>
<evidence type="ECO:0000259" key="4">
    <source>
        <dbReference type="SMART" id="SM00062"/>
    </source>
</evidence>
<name>S2L9Q5_LITA3</name>
<dbReference type="SUPFAM" id="SSF53850">
    <property type="entry name" value="Periplasmic binding protein-like II"/>
    <property type="match status" value="1"/>
</dbReference>
<dbReference type="Gene3D" id="3.40.190.10">
    <property type="entry name" value="Periplasmic binding protein-like II"/>
    <property type="match status" value="2"/>
</dbReference>
<feature type="chain" id="PRO_5004498881" description="Solute-binding protein family 3/N-terminal domain-containing protein" evidence="3">
    <location>
        <begin position="29"/>
        <end position="288"/>
    </location>
</feature>
<protein>
    <recommendedName>
        <fullName evidence="4">Solute-binding protein family 3/N-terminal domain-containing protein</fullName>
    </recommendedName>
</protein>
<gene>
    <name evidence="5" type="ORF">L861_04665</name>
</gene>